<dbReference type="AlphaFoldDB" id="A0A4R8DQ05"/>
<protein>
    <recommendedName>
        <fullName evidence="3">DUF2267 domain-containing protein</fullName>
    </recommendedName>
</protein>
<name>A0A4R8DQ05_9BACT</name>
<evidence type="ECO:0008006" key="3">
    <source>
        <dbReference type="Google" id="ProtNLM"/>
    </source>
</evidence>
<evidence type="ECO:0000313" key="2">
    <source>
        <dbReference type="Proteomes" id="UP000294498"/>
    </source>
</evidence>
<organism evidence="1 2">
    <name type="scientific">Dinghuibacter silviterrae</name>
    <dbReference type="NCBI Taxonomy" id="1539049"/>
    <lineage>
        <taxon>Bacteria</taxon>
        <taxon>Pseudomonadati</taxon>
        <taxon>Bacteroidota</taxon>
        <taxon>Chitinophagia</taxon>
        <taxon>Chitinophagales</taxon>
        <taxon>Chitinophagaceae</taxon>
        <taxon>Dinghuibacter</taxon>
    </lineage>
</organism>
<keyword evidence="2" id="KW-1185">Reference proteome</keyword>
<dbReference type="OrthoDB" id="1454374at2"/>
<evidence type="ECO:0000313" key="1">
    <source>
        <dbReference type="EMBL" id="TDX00194.1"/>
    </source>
</evidence>
<accession>A0A4R8DQ05</accession>
<gene>
    <name evidence="1" type="ORF">EDB95_1212</name>
</gene>
<dbReference type="Proteomes" id="UP000294498">
    <property type="component" value="Unassembled WGS sequence"/>
</dbReference>
<proteinExistence type="predicted"/>
<dbReference type="EMBL" id="SODV01000001">
    <property type="protein sequence ID" value="TDX00194.1"/>
    <property type="molecule type" value="Genomic_DNA"/>
</dbReference>
<sequence length="68" mass="7587">MQELIDRLTEKAGITAEQAQHALEVVKDFVKEKFPMLEGAVENIFNEGKAKGEDLLDGLKDKMGSFFS</sequence>
<comment type="caution">
    <text evidence="1">The sequence shown here is derived from an EMBL/GenBank/DDBJ whole genome shotgun (WGS) entry which is preliminary data.</text>
</comment>
<reference evidence="1 2" key="1">
    <citation type="submission" date="2019-03" db="EMBL/GenBank/DDBJ databases">
        <title>Genomic Encyclopedia of Type Strains, Phase IV (KMG-IV): sequencing the most valuable type-strain genomes for metagenomic binning, comparative biology and taxonomic classification.</title>
        <authorList>
            <person name="Goeker M."/>
        </authorList>
    </citation>
    <scope>NUCLEOTIDE SEQUENCE [LARGE SCALE GENOMIC DNA]</scope>
    <source>
        <strain evidence="1 2">DSM 100059</strain>
    </source>
</reference>
<dbReference type="RefSeq" id="WP_133991547.1">
    <property type="nucleotide sequence ID" value="NZ_SODV01000001.1"/>
</dbReference>